<keyword evidence="2" id="KW-1133">Transmembrane helix</keyword>
<evidence type="ECO:0000313" key="4">
    <source>
        <dbReference type="Proteomes" id="UP001432027"/>
    </source>
</evidence>
<dbReference type="EMBL" id="BTSX01000006">
    <property type="protein sequence ID" value="GMT05031.1"/>
    <property type="molecule type" value="Genomic_DNA"/>
</dbReference>
<reference evidence="3" key="1">
    <citation type="submission" date="2023-10" db="EMBL/GenBank/DDBJ databases">
        <title>Genome assembly of Pristionchus species.</title>
        <authorList>
            <person name="Yoshida K."/>
            <person name="Sommer R.J."/>
        </authorList>
    </citation>
    <scope>NUCLEOTIDE SEQUENCE</scope>
    <source>
        <strain evidence="3">RS0144</strain>
    </source>
</reference>
<evidence type="ECO:0000256" key="2">
    <source>
        <dbReference type="SAM" id="Phobius"/>
    </source>
</evidence>
<feature type="compositionally biased region" description="Low complexity" evidence="1">
    <location>
        <begin position="233"/>
        <end position="246"/>
    </location>
</feature>
<dbReference type="Proteomes" id="UP001432027">
    <property type="component" value="Unassembled WGS sequence"/>
</dbReference>
<gene>
    <name evidence="3" type="ORF">PENTCL1PPCAC_27205</name>
</gene>
<organism evidence="3 4">
    <name type="scientific">Pristionchus entomophagus</name>
    <dbReference type="NCBI Taxonomy" id="358040"/>
    <lineage>
        <taxon>Eukaryota</taxon>
        <taxon>Metazoa</taxon>
        <taxon>Ecdysozoa</taxon>
        <taxon>Nematoda</taxon>
        <taxon>Chromadorea</taxon>
        <taxon>Rhabditida</taxon>
        <taxon>Rhabditina</taxon>
        <taxon>Diplogasteromorpha</taxon>
        <taxon>Diplogasteroidea</taxon>
        <taxon>Neodiplogasteridae</taxon>
        <taxon>Pristionchus</taxon>
    </lineage>
</organism>
<accession>A0AAV5UEZ8</accession>
<feature type="region of interest" description="Disordered" evidence="1">
    <location>
        <begin position="219"/>
        <end position="262"/>
    </location>
</feature>
<feature type="transmembrane region" description="Helical" evidence="2">
    <location>
        <begin position="15"/>
        <end position="37"/>
    </location>
</feature>
<evidence type="ECO:0008006" key="5">
    <source>
        <dbReference type="Google" id="ProtNLM"/>
    </source>
</evidence>
<feature type="non-terminal residue" evidence="3">
    <location>
        <position position="1"/>
    </location>
</feature>
<dbReference type="AlphaFoldDB" id="A0AAV5UEZ8"/>
<evidence type="ECO:0000256" key="1">
    <source>
        <dbReference type="SAM" id="MobiDB-lite"/>
    </source>
</evidence>
<keyword evidence="4" id="KW-1185">Reference proteome</keyword>
<name>A0AAV5UEZ8_9BILA</name>
<evidence type="ECO:0000313" key="3">
    <source>
        <dbReference type="EMBL" id="GMT05031.1"/>
    </source>
</evidence>
<comment type="caution">
    <text evidence="3">The sequence shown here is derived from an EMBL/GenBank/DDBJ whole genome shotgun (WGS) entry which is preliminary data.</text>
</comment>
<keyword evidence="2" id="KW-0812">Transmembrane</keyword>
<sequence length="262" mass="29306">IMLCSYPRYPPATEFMNIAIIPIIIFSLPLMVFLAYWTSTLRPNMSTESFMVSGASGGKNYAYRRTLEIIAEQNLEIERERKLALTRHITMSPPRDAVKRGMGMLLDVAKLSIDTAHLPSDAYRKKSKVVDREKLTTSSSQPQINIEPGSKTPSLDADMELGEPGGLRVGVPLQEVPEHEALQIEDDDEYEEQPASSFLSVQSVHPHYARVHRGFRRMSSFDEVGNKRRSSRARLSTSTGSSSSGRRQWKSGSLMLFGGRKG</sequence>
<protein>
    <recommendedName>
        <fullName evidence="5">G protein-coupled receptor</fullName>
    </recommendedName>
</protein>
<proteinExistence type="predicted"/>
<keyword evidence="2" id="KW-0472">Membrane</keyword>
<feature type="region of interest" description="Disordered" evidence="1">
    <location>
        <begin position="132"/>
        <end position="163"/>
    </location>
</feature>